<dbReference type="AlphaFoldDB" id="A0AA97F8V9"/>
<organism evidence="2 3">
    <name type="scientific">Alterisphingorhabdus coralli</name>
    <dbReference type="NCBI Taxonomy" id="3071408"/>
    <lineage>
        <taxon>Bacteria</taxon>
        <taxon>Pseudomonadati</taxon>
        <taxon>Pseudomonadota</taxon>
        <taxon>Alphaproteobacteria</taxon>
        <taxon>Sphingomonadales</taxon>
        <taxon>Sphingomonadaceae</taxon>
        <taxon>Alterisphingorhabdus (ex Yan et al. 2024)</taxon>
    </lineage>
</organism>
<dbReference type="Proteomes" id="UP001302429">
    <property type="component" value="Chromosome"/>
</dbReference>
<keyword evidence="3" id="KW-1185">Reference proteome</keyword>
<accession>A0AA97F8V9</accession>
<proteinExistence type="predicted"/>
<protein>
    <submittedName>
        <fullName evidence="2">Uncharacterized protein</fullName>
    </submittedName>
</protein>
<feature type="chain" id="PRO_5041645655" evidence="1">
    <location>
        <begin position="23"/>
        <end position="233"/>
    </location>
</feature>
<keyword evidence="1" id="KW-0732">Signal</keyword>
<evidence type="ECO:0000256" key="1">
    <source>
        <dbReference type="SAM" id="SignalP"/>
    </source>
</evidence>
<dbReference type="EMBL" id="CP136594">
    <property type="protein sequence ID" value="WOE75666.1"/>
    <property type="molecule type" value="Genomic_DNA"/>
</dbReference>
<reference evidence="2 3" key="1">
    <citation type="submission" date="2023-10" db="EMBL/GenBank/DDBJ databases">
        <title>Complete genome sequence of a Sphingomonadaceae bacterium.</title>
        <authorList>
            <person name="Yan C."/>
        </authorList>
    </citation>
    <scope>NUCLEOTIDE SEQUENCE [LARGE SCALE GENOMIC DNA]</scope>
    <source>
        <strain evidence="2 3">SCSIO 66989</strain>
    </source>
</reference>
<dbReference type="RefSeq" id="WP_317082765.1">
    <property type="nucleotide sequence ID" value="NZ_CP136594.1"/>
</dbReference>
<evidence type="ECO:0000313" key="2">
    <source>
        <dbReference type="EMBL" id="WOE75666.1"/>
    </source>
</evidence>
<feature type="signal peptide" evidence="1">
    <location>
        <begin position="1"/>
        <end position="22"/>
    </location>
</feature>
<sequence>MSLSALSSIILPITMLVQPAAASEEPSATTEIAPLTLEQKTDVRCAAAFATIAVQQQRGVPSSASYPSMEPRGREFFVDVGARLIEETGRSREQVQALFTAEAEVFQKAARDKDDPNSAVDAIMTPCLFRLDAEVPRPPPPSLPQCAAIMALAYEEVFAEEGLSPRARDLKTLATVLDNRARTKLRAEGNSGTEADVILGTLKAKLAEEASALEAQGKSPNYDYEACYELAEP</sequence>
<dbReference type="KEGG" id="acoa:RB602_02825"/>
<evidence type="ECO:0000313" key="3">
    <source>
        <dbReference type="Proteomes" id="UP001302429"/>
    </source>
</evidence>
<name>A0AA97F8V9_9SPHN</name>
<gene>
    <name evidence="2" type="ORF">RB602_02825</name>
</gene>